<reference evidence="3" key="2">
    <citation type="submission" date="2020-05" db="UniProtKB">
        <authorList>
            <consortium name="EnsemblMetazoa"/>
        </authorList>
    </citation>
    <scope>IDENTIFICATION</scope>
    <source>
        <strain evidence="3">FAR1</strain>
    </source>
</reference>
<dbReference type="AlphaFoldDB" id="A0A182Q2V1"/>
<dbReference type="VEuPathDB" id="VectorBase:AFAF001993"/>
<keyword evidence="2" id="KW-0812">Transmembrane</keyword>
<name>A0A182Q2V1_9DIPT</name>
<evidence type="ECO:0000313" key="4">
    <source>
        <dbReference type="Proteomes" id="UP000075886"/>
    </source>
</evidence>
<feature type="region of interest" description="Disordered" evidence="1">
    <location>
        <begin position="282"/>
        <end position="379"/>
    </location>
</feature>
<dbReference type="EnsemblMetazoa" id="AFAF001993-RA">
    <property type="protein sequence ID" value="AFAF001993-PA"/>
    <property type="gene ID" value="AFAF001993"/>
</dbReference>
<accession>A0A182Q2V1</accession>
<reference evidence="4" key="1">
    <citation type="submission" date="2014-01" db="EMBL/GenBank/DDBJ databases">
        <title>The Genome Sequence of Anopheles farauti FAR1 (V2).</title>
        <authorList>
            <consortium name="The Broad Institute Genomics Platform"/>
            <person name="Neafsey D.E."/>
            <person name="Besansky N."/>
            <person name="Howell P."/>
            <person name="Walton C."/>
            <person name="Young S.K."/>
            <person name="Zeng Q."/>
            <person name="Gargeya S."/>
            <person name="Fitzgerald M."/>
            <person name="Haas B."/>
            <person name="Abouelleil A."/>
            <person name="Allen A.W."/>
            <person name="Alvarado L."/>
            <person name="Arachchi H.M."/>
            <person name="Berlin A.M."/>
            <person name="Chapman S.B."/>
            <person name="Gainer-Dewar J."/>
            <person name="Goldberg J."/>
            <person name="Griggs A."/>
            <person name="Gujja S."/>
            <person name="Hansen M."/>
            <person name="Howarth C."/>
            <person name="Imamovic A."/>
            <person name="Ireland A."/>
            <person name="Larimer J."/>
            <person name="McCowan C."/>
            <person name="Murphy C."/>
            <person name="Pearson M."/>
            <person name="Poon T.W."/>
            <person name="Priest M."/>
            <person name="Roberts A."/>
            <person name="Saif S."/>
            <person name="Shea T."/>
            <person name="Sisk P."/>
            <person name="Sykes S."/>
            <person name="Wortman J."/>
            <person name="Nusbaum C."/>
            <person name="Birren B."/>
        </authorList>
    </citation>
    <scope>NUCLEOTIDE SEQUENCE [LARGE SCALE GENOMIC DNA]</scope>
    <source>
        <strain evidence="4">FAR1</strain>
    </source>
</reference>
<dbReference type="EMBL" id="AXCN02000283">
    <property type="status" value="NOT_ANNOTATED_CDS"/>
    <property type="molecule type" value="Genomic_DNA"/>
</dbReference>
<organism evidence="3 4">
    <name type="scientific">Anopheles farauti</name>
    <dbReference type="NCBI Taxonomy" id="69004"/>
    <lineage>
        <taxon>Eukaryota</taxon>
        <taxon>Metazoa</taxon>
        <taxon>Ecdysozoa</taxon>
        <taxon>Arthropoda</taxon>
        <taxon>Hexapoda</taxon>
        <taxon>Insecta</taxon>
        <taxon>Pterygota</taxon>
        <taxon>Neoptera</taxon>
        <taxon>Endopterygota</taxon>
        <taxon>Diptera</taxon>
        <taxon>Nematocera</taxon>
        <taxon>Culicoidea</taxon>
        <taxon>Culicidae</taxon>
        <taxon>Anophelinae</taxon>
        <taxon>Anopheles</taxon>
    </lineage>
</organism>
<proteinExistence type="predicted"/>
<evidence type="ECO:0000256" key="1">
    <source>
        <dbReference type="SAM" id="MobiDB-lite"/>
    </source>
</evidence>
<evidence type="ECO:0000256" key="2">
    <source>
        <dbReference type="SAM" id="Phobius"/>
    </source>
</evidence>
<keyword evidence="2" id="KW-1133">Transmembrane helix</keyword>
<sequence length="379" mass="41631">MVQLSRHLLILVLALVVLVLVLLVLFVLVILCHTVGAAATPDHVQFVVFLLELIRVLRVVIVLLLIVLQLLLFVLLFLGGVVRVLGSRWVRCPVLLQDVTVQQGGQRRFTGGMSGKYGKDGWEPVGSAAAAGLENWDVRLDKRVCWGVSRTRYQPVTGGALRRGVAVVVERIHADRFRRLLEVVERGVERQTGAHPQEHAGTEPVAGRPEVVLAVAGVLQVLGHRFHLLLRLERGELQAERAAVLVGEEVVQLRRVRVHPADEVLHTVQLDGGDPLSYGCTGRKEGSCSRGTTCPPRRHPSPENALPAQSTERTASKTNKMQTECNKQHPNRNRRSTAERGNVNKANGHSHGAERVATGTGLPRFISKHATASGRTRKR</sequence>
<feature type="transmembrane region" description="Helical" evidence="2">
    <location>
        <begin position="56"/>
        <end position="78"/>
    </location>
</feature>
<evidence type="ECO:0000313" key="3">
    <source>
        <dbReference type="EnsemblMetazoa" id="AFAF001993-PA"/>
    </source>
</evidence>
<feature type="compositionally biased region" description="Polar residues" evidence="1">
    <location>
        <begin position="307"/>
        <end position="325"/>
    </location>
</feature>
<keyword evidence="2" id="KW-0472">Membrane</keyword>
<protein>
    <submittedName>
        <fullName evidence="3">Uncharacterized protein</fullName>
    </submittedName>
</protein>
<dbReference type="Proteomes" id="UP000075886">
    <property type="component" value="Unassembled WGS sequence"/>
</dbReference>
<keyword evidence="4" id="KW-1185">Reference proteome</keyword>